<feature type="domain" description="Protein kinase" evidence="7">
    <location>
        <begin position="1"/>
        <end position="227"/>
    </location>
</feature>
<name>A0A811S9A8_9POAL</name>
<sequence length="472" mass="52977">MLAQGLSTDKIAREIRVMRLLSQGHHPHVIRFYEAMATHAHTYIVMELSESGQLHDHVVLQGRLPEEQARTIFRQLAAAVLFCHRNMVTHRDLKMENVLLMNEAAAVVVKVVDFGFSKVYTDAKPMRKKMGSCLYAAPELFGGATSRYVGPHVDVWSCGVILYGMLCGGLPFDGDDDISEVARNVRRGEYRVPSWVSDDARDLIAGMLIVRPSKRMTMAEVMAHRWLRPADMPAYLAMPPPDVNAASMVQVGVDEAAVEQLVTRHGFDRSTLLESLRRQHQHHQYHQEEEEDEAAVAYQLILASMSDAATRYLSMRPPPPEQRQPQWALGGLLDDGGVLLHDCPRLTMQRIAAALEELRIPIVSYHRRRHRIKCRADVVVHAPAGDGVEMNNDILDSLSAAVFFEIQVYKTTGEFQQGTADGSQQEQDEGEGGHGHPHPQYVVHLNRTSGPQLPYLSICSQLSSRLRRHNNI</sequence>
<dbReference type="AlphaFoldDB" id="A0A811S9A8"/>
<keyword evidence="10" id="KW-1185">Reference proteome</keyword>
<evidence type="ECO:0000256" key="1">
    <source>
        <dbReference type="ARBA" id="ARBA00001936"/>
    </source>
</evidence>
<evidence type="ECO:0000313" key="10">
    <source>
        <dbReference type="Proteomes" id="UP000604825"/>
    </source>
</evidence>
<evidence type="ECO:0000313" key="9">
    <source>
        <dbReference type="EMBL" id="CAD6338092.1"/>
    </source>
</evidence>
<evidence type="ECO:0000256" key="4">
    <source>
        <dbReference type="ARBA" id="ARBA00022840"/>
    </source>
</evidence>
<dbReference type="OrthoDB" id="193931at2759"/>
<comment type="cofactor">
    <cofactor evidence="1">
        <name>Mn(2+)</name>
        <dbReference type="ChEBI" id="CHEBI:29035"/>
    </cofactor>
</comment>
<dbReference type="GO" id="GO:0004674">
    <property type="term" value="F:protein serine/threonine kinase activity"/>
    <property type="evidence" value="ECO:0007669"/>
    <property type="project" value="TreeGrafter"/>
</dbReference>
<dbReference type="GO" id="GO:0005524">
    <property type="term" value="F:ATP binding"/>
    <property type="evidence" value="ECO:0007669"/>
    <property type="project" value="UniProtKB-KW"/>
</dbReference>
<dbReference type="InterPro" id="IPR011009">
    <property type="entry name" value="Kinase-like_dom_sf"/>
</dbReference>
<dbReference type="Pfam" id="PF00069">
    <property type="entry name" value="Pkinase"/>
    <property type="match status" value="1"/>
</dbReference>
<dbReference type="InterPro" id="IPR000719">
    <property type="entry name" value="Prot_kinase_dom"/>
</dbReference>
<evidence type="ECO:0000256" key="5">
    <source>
        <dbReference type="ARBA" id="ARBA00058225"/>
    </source>
</evidence>
<gene>
    <name evidence="9" type="ORF">NCGR_LOCUS62190</name>
</gene>
<proteinExistence type="inferred from homology"/>
<organism evidence="9 10">
    <name type="scientific">Miscanthus lutarioriparius</name>
    <dbReference type="NCBI Taxonomy" id="422564"/>
    <lineage>
        <taxon>Eukaryota</taxon>
        <taxon>Viridiplantae</taxon>
        <taxon>Streptophyta</taxon>
        <taxon>Embryophyta</taxon>
        <taxon>Tracheophyta</taxon>
        <taxon>Spermatophyta</taxon>
        <taxon>Magnoliopsida</taxon>
        <taxon>Liliopsida</taxon>
        <taxon>Poales</taxon>
        <taxon>Poaceae</taxon>
        <taxon>PACMAD clade</taxon>
        <taxon>Panicoideae</taxon>
        <taxon>Andropogonodae</taxon>
        <taxon>Andropogoneae</taxon>
        <taxon>Saccharinae</taxon>
        <taxon>Miscanthus</taxon>
    </lineage>
</organism>
<dbReference type="Gene3D" id="1.10.510.10">
    <property type="entry name" value="Transferase(Phosphotransferase) domain 1"/>
    <property type="match status" value="1"/>
</dbReference>
<keyword evidence="4" id="KW-0067">ATP-binding</keyword>
<dbReference type="EMBL" id="CAJGYO010000018">
    <property type="protein sequence ID" value="CAD6338092.1"/>
    <property type="molecule type" value="Genomic_DNA"/>
</dbReference>
<evidence type="ECO:0000256" key="6">
    <source>
        <dbReference type="SAM" id="MobiDB-lite"/>
    </source>
</evidence>
<evidence type="ECO:0000259" key="7">
    <source>
        <dbReference type="PROSITE" id="PS50011"/>
    </source>
</evidence>
<comment type="function">
    <text evidence="5">CIPK serine-threonine protein kinases interact with CBL proteins. Binding of a CBL protein to the regulatory NAF domain of CIPK protein lead to the activation of the kinase in a calcium-dependent manner.</text>
</comment>
<dbReference type="PROSITE" id="PS50011">
    <property type="entry name" value="PROTEIN_KINASE_DOM"/>
    <property type="match status" value="1"/>
</dbReference>
<protein>
    <submittedName>
        <fullName evidence="9">Uncharacterized protein</fullName>
    </submittedName>
</protein>
<accession>A0A811S9A8</accession>
<evidence type="ECO:0000256" key="3">
    <source>
        <dbReference type="ARBA" id="ARBA00022741"/>
    </source>
</evidence>
<feature type="region of interest" description="Disordered" evidence="6">
    <location>
        <begin position="416"/>
        <end position="444"/>
    </location>
</feature>
<keyword evidence="3" id="KW-0547">Nucleotide-binding</keyword>
<comment type="similarity">
    <text evidence="2">Belongs to the protein kinase superfamily. CAMK Ser/Thr protein kinase family. SNF1 subfamily.</text>
</comment>
<dbReference type="PROSITE" id="PS50032">
    <property type="entry name" value="KA1"/>
    <property type="match status" value="1"/>
</dbReference>
<reference evidence="9" key="1">
    <citation type="submission" date="2020-10" db="EMBL/GenBank/DDBJ databases">
        <authorList>
            <person name="Han B."/>
            <person name="Lu T."/>
            <person name="Zhao Q."/>
            <person name="Huang X."/>
            <person name="Zhao Y."/>
        </authorList>
    </citation>
    <scope>NUCLEOTIDE SEQUENCE</scope>
</reference>
<dbReference type="PANTHER" id="PTHR24346:SF97">
    <property type="entry name" value="NON-SPECIFIC SERINE_THREONINE PROTEIN KINASE"/>
    <property type="match status" value="1"/>
</dbReference>
<dbReference type="PANTHER" id="PTHR24346">
    <property type="entry name" value="MAP/MICROTUBULE AFFINITY-REGULATING KINASE"/>
    <property type="match status" value="1"/>
</dbReference>
<comment type="caution">
    <text evidence="9">The sequence shown here is derived from an EMBL/GenBank/DDBJ whole genome shotgun (WGS) entry which is preliminary data.</text>
</comment>
<dbReference type="FunFam" id="1.10.510.10:FF:000571">
    <property type="entry name" value="Maternal embryonic leucine zipper kinase"/>
    <property type="match status" value="1"/>
</dbReference>
<feature type="domain" description="KA1" evidence="8">
    <location>
        <begin position="395"/>
        <end position="468"/>
    </location>
</feature>
<evidence type="ECO:0000259" key="8">
    <source>
        <dbReference type="PROSITE" id="PS50032"/>
    </source>
</evidence>
<dbReference type="Proteomes" id="UP000604825">
    <property type="component" value="Unassembled WGS sequence"/>
</dbReference>
<dbReference type="InterPro" id="IPR001772">
    <property type="entry name" value="KA1_dom"/>
</dbReference>
<dbReference type="SUPFAM" id="SSF56112">
    <property type="entry name" value="Protein kinase-like (PK-like)"/>
    <property type="match status" value="1"/>
</dbReference>
<evidence type="ECO:0000256" key="2">
    <source>
        <dbReference type="ARBA" id="ARBA00006234"/>
    </source>
</evidence>
<dbReference type="GO" id="GO:0005737">
    <property type="term" value="C:cytoplasm"/>
    <property type="evidence" value="ECO:0007669"/>
    <property type="project" value="TreeGrafter"/>
</dbReference>
<dbReference type="SMART" id="SM00220">
    <property type="entry name" value="S_TKc"/>
    <property type="match status" value="1"/>
</dbReference>
<dbReference type="PROSITE" id="PS00108">
    <property type="entry name" value="PROTEIN_KINASE_ST"/>
    <property type="match status" value="1"/>
</dbReference>
<dbReference type="InterPro" id="IPR008271">
    <property type="entry name" value="Ser/Thr_kinase_AS"/>
</dbReference>
<dbReference type="GO" id="GO:0035556">
    <property type="term" value="P:intracellular signal transduction"/>
    <property type="evidence" value="ECO:0007669"/>
    <property type="project" value="TreeGrafter"/>
</dbReference>